<dbReference type="EMBL" id="RKIO01000002">
    <property type="protein sequence ID" value="RSC12523.1"/>
    <property type="molecule type" value="Genomic_DNA"/>
</dbReference>
<keyword evidence="1" id="KW-0812">Transmembrane</keyword>
<gene>
    <name evidence="6" type="ORF">A8E72_21530</name>
    <name evidence="2" type="ORF">B9Z07_32150</name>
    <name evidence="3" type="ORF">BCO9919_06746</name>
    <name evidence="4" type="ORF">DT99_07295</name>
    <name evidence="7" type="ORF">EGT41_03635</name>
    <name evidence="5" type="ORF">UE95_037745</name>
</gene>
<dbReference type="RefSeq" id="WP_006497261.1">
    <property type="nucleotide sequence ID" value="NZ_CABWIK020000071.1"/>
</dbReference>
<evidence type="ECO:0000313" key="8">
    <source>
        <dbReference type="Proteomes" id="UP000188543"/>
    </source>
</evidence>
<reference evidence="5 9" key="4">
    <citation type="journal article" date="2017" name="Front. Microbiol.">
        <title>Genomics reveals a unique clone of Burkholderia cenocepacia harbouring an actively excising novel genomic island.</title>
        <authorList>
            <person name="Patil P."/>
            <person name="Mali S."/>
            <person name="Midha S."/>
            <person name="Gautam V."/>
            <person name="Dash L."/>
            <person name="Kumar S."/>
            <person name="Shastri J."/>
            <person name="Singhal L."/>
            <person name="Patil P.B."/>
        </authorList>
    </citation>
    <scope>NUCLEOTIDE SEQUENCE [LARGE SCALE GENOMIC DNA]</scope>
    <source>
        <strain evidence="5 9">BC-19</strain>
    </source>
</reference>
<reference evidence="7" key="7">
    <citation type="submission" date="2018-11" db="EMBL/GenBank/DDBJ databases">
        <title>FDA dAtabase for Regulatory Grade micrObial Sequences (FDA-ARGOS): Supporting development and validation of Infectious Disease Dx tests.</title>
        <authorList>
            <person name="Plongla R."/>
            <person name="Gilligan P."/>
            <person name="Tallon L.J."/>
            <person name="Sadzewicz L."/>
            <person name="Zhao X."/>
            <person name="Vavikolanu K."/>
            <person name="Mehta A."/>
            <person name="Aluvathingal J."/>
            <person name="Nadendla S."/>
            <person name="Geyer C."/>
            <person name="Nandy P."/>
            <person name="Yan Y."/>
            <person name="Sichtig H."/>
        </authorList>
    </citation>
    <scope>NUCLEOTIDE SEQUENCE</scope>
    <source>
        <strain evidence="7">FDAARGOS_544</strain>
    </source>
</reference>
<evidence type="ECO:0000313" key="11">
    <source>
        <dbReference type="Proteomes" id="UP000272140"/>
    </source>
</evidence>
<reference evidence="3 12" key="9">
    <citation type="submission" date="2020-04" db="EMBL/GenBank/DDBJ databases">
        <authorList>
            <person name="Depoorter E."/>
        </authorList>
    </citation>
    <scope>NUCLEOTIDE SEQUENCE [LARGE SCALE GENOMIC DNA]</scope>
    <source>
        <strain evidence="3 12">BCC0132</strain>
    </source>
</reference>
<proteinExistence type="predicted"/>
<evidence type="ECO:0000313" key="5">
    <source>
        <dbReference type="EMBL" id="MCW3717035.1"/>
    </source>
</evidence>
<organism evidence="4">
    <name type="scientific">Burkholderia cenocepacia</name>
    <dbReference type="NCBI Taxonomy" id="95486"/>
    <lineage>
        <taxon>Bacteria</taxon>
        <taxon>Pseudomonadati</taxon>
        <taxon>Pseudomonadota</taxon>
        <taxon>Betaproteobacteria</taxon>
        <taxon>Burkholderiales</taxon>
        <taxon>Burkholderiaceae</taxon>
        <taxon>Burkholderia</taxon>
        <taxon>Burkholderia cepacia complex</taxon>
    </lineage>
</organism>
<protein>
    <submittedName>
        <fullName evidence="4">Uncharacterized protein</fullName>
    </submittedName>
</protein>
<dbReference type="Proteomes" id="UP000191686">
    <property type="component" value="Unassembled WGS sequence"/>
</dbReference>
<reference evidence="6 8" key="3">
    <citation type="submission" date="2016-08" db="EMBL/GenBank/DDBJ databases">
        <authorList>
            <person name="Seilhamer J.J."/>
        </authorList>
    </citation>
    <scope>NUCLEOTIDE SEQUENCE [LARGE SCALE GENOMIC DNA]</scope>
    <source>
        <strain evidence="6 8">VC14762</strain>
    </source>
</reference>
<reference evidence="4" key="1">
    <citation type="submission" date="2014-04" db="EMBL/GenBank/DDBJ databases">
        <title>In planta biocontrol of soil-borne Fusarium wilt of banana through a plant endophytic bacterium, Burkholderia cenocepacia 869T2.</title>
        <authorList>
            <person name="Ho Y.-N."/>
            <person name="Chiang H.-M."/>
            <person name="Chao C.-P."/>
            <person name="Su C.-C."/>
            <person name="Hsu H.-F."/>
            <person name="Guo C.-T."/>
            <person name="Hsieh J.-L."/>
            <person name="Huang C.-C."/>
        </authorList>
    </citation>
    <scope>NUCLEOTIDE SEQUENCE [LARGE SCALE GENOMIC DNA]</scope>
    <source>
        <strain evidence="4">869T2</strain>
    </source>
</reference>
<dbReference type="Proteomes" id="UP000244809">
    <property type="component" value="Chromosome 3"/>
</dbReference>
<keyword evidence="1" id="KW-1133">Transmembrane helix</keyword>
<reference evidence="5 9" key="5">
    <citation type="journal article" date="2017" name="Front. Microbiol.">
        <title>Genomics Reveals a Unique Clone of Burkholderia cenocepacia Harboring an Actively Excising Novel Genomic Island.</title>
        <authorList>
            <person name="Patil P.P."/>
            <person name="Mali S."/>
            <person name="Midha S."/>
            <person name="Gautam V."/>
            <person name="Dash L."/>
            <person name="Kumar S."/>
            <person name="Shastri J."/>
            <person name="Singhal L."/>
            <person name="Patil P.B."/>
        </authorList>
    </citation>
    <scope>NUCLEOTIDE SEQUENCE [LARGE SCALE GENOMIC DNA]</scope>
    <source>
        <strain evidence="5 9">BC-19</strain>
    </source>
</reference>
<dbReference type="OrthoDB" id="9009429at2"/>
<feature type="transmembrane region" description="Helical" evidence="1">
    <location>
        <begin position="12"/>
        <end position="29"/>
    </location>
</feature>
<dbReference type="EMBL" id="MUTJ01000070">
    <property type="protein sequence ID" value="ONU82032.1"/>
    <property type="molecule type" value="Genomic_DNA"/>
</dbReference>
<evidence type="ECO:0000256" key="1">
    <source>
        <dbReference type="SAM" id="Phobius"/>
    </source>
</evidence>
<dbReference type="EMBL" id="CP021069">
    <property type="protein sequence ID" value="AWG33283.1"/>
    <property type="molecule type" value="Genomic_DNA"/>
</dbReference>
<evidence type="ECO:0000313" key="2">
    <source>
        <dbReference type="EMBL" id="AWG33283.1"/>
    </source>
</evidence>
<keyword evidence="1" id="KW-0472">Membrane</keyword>
<dbReference type="EMBL" id="JYMX02000056">
    <property type="protein sequence ID" value="MCW3717035.1"/>
    <property type="molecule type" value="Genomic_DNA"/>
</dbReference>
<accession>A0A071MHW1</accession>
<reference evidence="11" key="8">
    <citation type="submission" date="2018-11" db="EMBL/GenBank/DDBJ databases">
        <title>FDA dAtabase for Regulatory Grade micrObial Sequences (FDA-ARGOS): Supporting development and validation of Infectious Disease Dx tests.</title>
        <authorList>
            <person name="Goldberg B."/>
            <person name="Campos J."/>
            <person name="Tallon L."/>
            <person name="Sadzewicz L."/>
            <person name="Zhao X."/>
            <person name="Vavikolanu K."/>
            <person name="Mehta A."/>
            <person name="Aluvathingal J."/>
            <person name="Nadendla S."/>
            <person name="Geyer C."/>
            <person name="Nandy P."/>
            <person name="Yan Y."/>
            <person name="Sichtig H."/>
        </authorList>
    </citation>
    <scope>NUCLEOTIDE SEQUENCE [LARGE SCALE GENOMIC DNA]</scope>
    <source>
        <strain evidence="11">FDAARGOS_544</strain>
    </source>
</reference>
<reference evidence="2 10" key="6">
    <citation type="submission" date="2017-04" db="EMBL/GenBank/DDBJ databases">
        <title>Complete genome sequence of Burkholderia cenocepacia PC184 Midwest clone.</title>
        <authorList>
            <person name="Mulks M.H."/>
            <person name="Cooper V.S."/>
        </authorList>
    </citation>
    <scope>NUCLEOTIDE SEQUENCE [LARGE SCALE GENOMIC DNA]</scope>
    <source>
        <strain evidence="2 10">PC184 Mulks</strain>
    </source>
</reference>
<reference evidence="5" key="2">
    <citation type="submission" date="2015-02" db="EMBL/GenBank/DDBJ databases">
        <authorList>
            <person name="Patil P.P."/>
            <person name="Midha S."/>
            <person name="Mali S."/>
            <person name="Gautam V."/>
            <person name="Dash L."/>
            <person name="Kumar S."/>
            <person name="Shastri J."/>
            <person name="Singhal L."/>
            <person name="Patil P.B."/>
        </authorList>
    </citation>
    <scope>NUCLEOTIDE SEQUENCE</scope>
    <source>
        <strain evidence="5">BC-19</strain>
    </source>
</reference>
<evidence type="ECO:0000313" key="9">
    <source>
        <dbReference type="Proteomes" id="UP000191686"/>
    </source>
</evidence>
<evidence type="ECO:0000313" key="7">
    <source>
        <dbReference type="EMBL" id="RSC12523.1"/>
    </source>
</evidence>
<dbReference type="Proteomes" id="UP000494322">
    <property type="component" value="Unassembled WGS sequence"/>
</dbReference>
<dbReference type="AlphaFoldDB" id="A0A071MHW1"/>
<evidence type="ECO:0000313" key="4">
    <source>
        <dbReference type="EMBL" id="KEA60233.1"/>
    </source>
</evidence>
<dbReference type="GeneID" id="99783622"/>
<dbReference type="PATRIC" id="fig|95486.63.peg.1556"/>
<evidence type="ECO:0000313" key="6">
    <source>
        <dbReference type="EMBL" id="ONU82032.1"/>
    </source>
</evidence>
<reference evidence="5" key="10">
    <citation type="submission" date="2021-09" db="EMBL/GenBank/DDBJ databases">
        <authorList>
            <person name="Saroha T."/>
            <person name="Patil P."/>
            <person name="Gautam D.V."/>
            <person name="Patil D.P.B."/>
        </authorList>
    </citation>
    <scope>NUCLEOTIDE SEQUENCE</scope>
    <source>
        <strain evidence="5">BC-19</strain>
    </source>
</reference>
<dbReference type="Proteomes" id="UP000272140">
    <property type="component" value="Unassembled WGS sequence"/>
</dbReference>
<evidence type="ECO:0000313" key="10">
    <source>
        <dbReference type="Proteomes" id="UP000244809"/>
    </source>
</evidence>
<dbReference type="EMBL" id="CABWIK020000071">
    <property type="protein sequence ID" value="CAB3975348.1"/>
    <property type="molecule type" value="Genomic_DNA"/>
</dbReference>
<name>A0A071MHW1_9BURK</name>
<dbReference type="OMA" id="YERCPDI"/>
<evidence type="ECO:0000313" key="3">
    <source>
        <dbReference type="EMBL" id="CAB3975348.1"/>
    </source>
</evidence>
<evidence type="ECO:0000313" key="12">
    <source>
        <dbReference type="Proteomes" id="UP000494322"/>
    </source>
</evidence>
<dbReference type="EMBL" id="JJOA01000006">
    <property type="protein sequence ID" value="KEA60233.1"/>
    <property type="molecule type" value="Genomic_DNA"/>
</dbReference>
<sequence>MPERFQTLEKFVFSLVVMSAVVCSAFLAYERHPEIKIALHEGEALMRESAKYSVICSPSKVDPCVEMSAY</sequence>
<dbReference type="Proteomes" id="UP000188543">
    <property type="component" value="Unassembled WGS sequence"/>
</dbReference>